<proteinExistence type="predicted"/>
<organism evidence="2">
    <name type="scientific">Arundo donax</name>
    <name type="common">Giant reed</name>
    <name type="synonym">Donax arundinaceus</name>
    <dbReference type="NCBI Taxonomy" id="35708"/>
    <lineage>
        <taxon>Eukaryota</taxon>
        <taxon>Viridiplantae</taxon>
        <taxon>Streptophyta</taxon>
        <taxon>Embryophyta</taxon>
        <taxon>Tracheophyta</taxon>
        <taxon>Spermatophyta</taxon>
        <taxon>Magnoliopsida</taxon>
        <taxon>Liliopsida</taxon>
        <taxon>Poales</taxon>
        <taxon>Poaceae</taxon>
        <taxon>PACMAD clade</taxon>
        <taxon>Arundinoideae</taxon>
        <taxon>Arundineae</taxon>
        <taxon>Arundo</taxon>
    </lineage>
</organism>
<evidence type="ECO:0000313" key="2">
    <source>
        <dbReference type="EMBL" id="JAE01616.1"/>
    </source>
</evidence>
<sequence length="60" mass="6239">MAVVVVAAARGGKRVGEGGEDGARNAEAEREPEGAGEGEEGEAGWLVRELEAEMEWGGLR</sequence>
<dbReference type="EMBL" id="GBRH01196280">
    <property type="protein sequence ID" value="JAE01616.1"/>
    <property type="molecule type" value="Transcribed_RNA"/>
</dbReference>
<accession>A0A0A9EUV4</accession>
<evidence type="ECO:0000256" key="1">
    <source>
        <dbReference type="SAM" id="MobiDB-lite"/>
    </source>
</evidence>
<reference evidence="2" key="2">
    <citation type="journal article" date="2015" name="Data Brief">
        <title>Shoot transcriptome of the giant reed, Arundo donax.</title>
        <authorList>
            <person name="Barrero R.A."/>
            <person name="Guerrero F.D."/>
            <person name="Moolhuijzen P."/>
            <person name="Goolsby J.A."/>
            <person name="Tidwell J."/>
            <person name="Bellgard S.E."/>
            <person name="Bellgard M.I."/>
        </authorList>
    </citation>
    <scope>NUCLEOTIDE SEQUENCE</scope>
    <source>
        <tissue evidence="2">Shoot tissue taken approximately 20 cm above the soil surface</tissue>
    </source>
</reference>
<reference evidence="2" key="1">
    <citation type="submission" date="2014-09" db="EMBL/GenBank/DDBJ databases">
        <authorList>
            <person name="Magalhaes I.L.F."/>
            <person name="Oliveira U."/>
            <person name="Santos F.R."/>
            <person name="Vidigal T.H.D.A."/>
            <person name="Brescovit A.D."/>
            <person name="Santos A.J."/>
        </authorList>
    </citation>
    <scope>NUCLEOTIDE SEQUENCE</scope>
    <source>
        <tissue evidence="2">Shoot tissue taken approximately 20 cm above the soil surface</tissue>
    </source>
</reference>
<feature type="region of interest" description="Disordered" evidence="1">
    <location>
        <begin position="11"/>
        <end position="46"/>
    </location>
</feature>
<dbReference type="AlphaFoldDB" id="A0A0A9EUV4"/>
<feature type="compositionally biased region" description="Basic and acidic residues" evidence="1">
    <location>
        <begin position="14"/>
        <end position="33"/>
    </location>
</feature>
<protein>
    <submittedName>
        <fullName evidence="2">Uncharacterized protein</fullName>
    </submittedName>
</protein>
<name>A0A0A9EUV4_ARUDO</name>